<dbReference type="GO" id="GO:0003677">
    <property type="term" value="F:DNA binding"/>
    <property type="evidence" value="ECO:0007669"/>
    <property type="project" value="UniProtKB-KW"/>
</dbReference>
<dbReference type="PROSITE" id="PS00092">
    <property type="entry name" value="N6_MTASE"/>
    <property type="match status" value="1"/>
</dbReference>
<dbReference type="EC" id="2.1.1.72" evidence="1"/>
<evidence type="ECO:0000259" key="9">
    <source>
        <dbReference type="Pfam" id="PF12950"/>
    </source>
</evidence>
<dbReference type="InterPro" id="IPR050953">
    <property type="entry name" value="N4_N6_ade-DNA_methylase"/>
</dbReference>
<dbReference type="InterPro" id="IPR029063">
    <property type="entry name" value="SAM-dependent_MTases_sf"/>
</dbReference>
<dbReference type="InterPro" id="IPR011639">
    <property type="entry name" value="MethylTrfase_TaqI-like_dom"/>
</dbReference>
<geneLocation type="plasmid" evidence="11">
    <name>pemeittgr7a</name>
</geneLocation>
<evidence type="ECO:0000313" key="11">
    <source>
        <dbReference type="Proteomes" id="UP000510721"/>
    </source>
</evidence>
<sequence length="1058" mass="119301">MSKVQSLFNSRVLRNVLRGESERGLSLPAAAITAVNHWIGQLERGVLNKLTESSAEQTFNSEILGTVLGYEQIGRTVEASLMPKRSSGRHTPDFVLGRFDLTAGVEEWGAVGEIKDAKTDLDQPQVGRANRETPVEQGFRYATQKPGIEWVLVTNLREVRLYKNGYTGAYHSWALNDLRDRERLFEFYVLLRPEGLLGRGREPVASRAFRESISAGRELTEGFYGLYKAVQNELIACLSAQPASAGMTSSQLYGKTHKLLNRVLFVAFCEDHPAELVPRNTLRQVVQRARADGREGAYWREYRDLFSALNIGGGVDGVALNAFNGGLFAHDAYFDAVQIPNALFEKRFRVGRGRRQSLEIVGVFGFDVYDFAEDLDEQALGAIFEQSLKDISNGPARVRGIGEIEVTSQQVGGVYYTPQEVTSYLVERALRRVFERLLEEAETAATGHPKIGAGRGAARRRQMVLLTNYADRLGSLKVMDPACGSGAFLVEALAQLHDEHEKTNRALAELQGSRRQRSLLDLDRLILRQNLYGRDLLPESVEISRLSIWLRTARRGEKLETLDSSITVGDSLRSGDDEAYDVVIGNPPWGAELDGWSAREIDERFPFSGEERDSYALFVIRTWEMLRPEGMLAFVLPNSWLTVDGYGSFRAWLLRHFELLEITNTWKIFRDVNHDAMLLVAKKRREPLASVDAVGLSTMQIAALSRGRSETAKLKQLAERDWFIAHDTTQGFQAKQPNHRFEVIYPSRIADELDQIAGRCMRLDAVADVTVGIQVYHHTKVPREFIQNRGFHSPTREGSDWYPYVDANDVQRYFIEPSTTQWLQYSDLLRDKRELDHYARPRILVQQIFWQGMSACLQTPTDPVLYLNTLFAIYNARGVPLRTLLGLLNSRFVSATYERFTNRLFGDKFPKVSKLDLASIPVPRMSRASSAAIGDAAVALQGEWEALRQALREANADFAAATPEAKLTRVEKFWAISETEFSRKATELFGPLTPTQIAFVRSAYRKAKSAVDTRWHRIVEVESALEGAVRKAYRVSDRVYDAVLDRVPTPTVAWALRP</sequence>
<dbReference type="AlphaFoldDB" id="A0A859QKT4"/>
<protein>
    <recommendedName>
        <fullName evidence="1">site-specific DNA-methyltransferase (adenine-specific)</fullName>
        <ecNumber evidence="1">2.1.1.72</ecNumber>
    </recommendedName>
</protein>
<dbReference type="GO" id="GO:0009007">
    <property type="term" value="F:site-specific DNA-methyltransferase (adenine-specific) activity"/>
    <property type="evidence" value="ECO:0007669"/>
    <property type="project" value="UniProtKB-EC"/>
</dbReference>
<dbReference type="SUPFAM" id="SSF53335">
    <property type="entry name" value="S-adenosyl-L-methionine-dependent methyltransferases"/>
    <property type="match status" value="1"/>
</dbReference>
<evidence type="ECO:0000256" key="7">
    <source>
        <dbReference type="ARBA" id="ARBA00047942"/>
    </source>
</evidence>
<dbReference type="RefSeq" id="WP_180941780.1">
    <property type="nucleotide sequence ID" value="NZ_CP041239.1"/>
</dbReference>
<keyword evidence="6" id="KW-0238">DNA-binding</keyword>
<dbReference type="Proteomes" id="UP000510721">
    <property type="component" value="Plasmid pEmeITTGR7a"/>
</dbReference>
<keyword evidence="2 10" id="KW-0489">Methyltransferase</keyword>
<keyword evidence="10" id="KW-0614">Plasmid</keyword>
<dbReference type="GO" id="GO:0032259">
    <property type="term" value="P:methylation"/>
    <property type="evidence" value="ECO:0007669"/>
    <property type="project" value="UniProtKB-KW"/>
</dbReference>
<dbReference type="Gene3D" id="3.40.50.150">
    <property type="entry name" value="Vaccinia Virus protein VP39"/>
    <property type="match status" value="1"/>
</dbReference>
<proteinExistence type="predicted"/>
<dbReference type="InterPro" id="IPR025931">
    <property type="entry name" value="TaqI_C"/>
</dbReference>
<comment type="catalytic activity">
    <reaction evidence="7">
        <text>a 2'-deoxyadenosine in DNA + S-adenosyl-L-methionine = an N(6)-methyl-2'-deoxyadenosine in DNA + S-adenosyl-L-homocysteine + H(+)</text>
        <dbReference type="Rhea" id="RHEA:15197"/>
        <dbReference type="Rhea" id="RHEA-COMP:12418"/>
        <dbReference type="Rhea" id="RHEA-COMP:12419"/>
        <dbReference type="ChEBI" id="CHEBI:15378"/>
        <dbReference type="ChEBI" id="CHEBI:57856"/>
        <dbReference type="ChEBI" id="CHEBI:59789"/>
        <dbReference type="ChEBI" id="CHEBI:90615"/>
        <dbReference type="ChEBI" id="CHEBI:90616"/>
        <dbReference type="EC" id="2.1.1.72"/>
    </reaction>
</comment>
<accession>A0A859QKT4</accession>
<evidence type="ECO:0000256" key="6">
    <source>
        <dbReference type="ARBA" id="ARBA00023125"/>
    </source>
</evidence>
<reference evidence="10 11" key="1">
    <citation type="submission" date="2019-06" db="EMBL/GenBank/DDBJ databases">
        <title>Complete genome sequence of Ensifer mexicanus ITTG R7 isolated from nodules of Acacia angustissima (Mill.) Kuntze.</title>
        <authorList>
            <person name="Rincon-Rosales R."/>
            <person name="Rogel M.A."/>
            <person name="Guerrero G."/>
            <person name="Rincon-Molina C.I."/>
            <person name="Lopez-Lopez A."/>
            <person name="Martinez-Romero E."/>
        </authorList>
    </citation>
    <scope>NUCLEOTIDE SEQUENCE [LARGE SCALE GENOMIC DNA]</scope>
    <source>
        <strain evidence="10 11">ITTG R7</strain>
        <plasmid evidence="11">pemeittgr7a</plasmid>
    </source>
</reference>
<dbReference type="PRINTS" id="PR00507">
    <property type="entry name" value="N12N6MTFRASE"/>
</dbReference>
<name>A0A859QKT4_9HYPH</name>
<keyword evidence="3" id="KW-0808">Transferase</keyword>
<dbReference type="PANTHER" id="PTHR33841:SF1">
    <property type="entry name" value="DNA METHYLTRANSFERASE A"/>
    <property type="match status" value="1"/>
</dbReference>
<dbReference type="InterPro" id="IPR002052">
    <property type="entry name" value="DNA_methylase_N6_adenine_CS"/>
</dbReference>
<dbReference type="REBASE" id="412055">
    <property type="entry name" value="EmeR7ORF20600P"/>
</dbReference>
<evidence type="ECO:0000256" key="2">
    <source>
        <dbReference type="ARBA" id="ARBA00022603"/>
    </source>
</evidence>
<evidence type="ECO:0000313" key="10">
    <source>
        <dbReference type="EMBL" id="QLL63895.1"/>
    </source>
</evidence>
<keyword evidence="5" id="KW-0680">Restriction system</keyword>
<keyword evidence="4" id="KW-0949">S-adenosyl-L-methionine</keyword>
<evidence type="ECO:0000259" key="8">
    <source>
        <dbReference type="Pfam" id="PF07669"/>
    </source>
</evidence>
<gene>
    <name evidence="10" type="ORF">FKV68_20600</name>
</gene>
<dbReference type="Pfam" id="PF07669">
    <property type="entry name" value="Eco57I"/>
    <property type="match status" value="1"/>
</dbReference>
<feature type="domain" description="Type II methyltransferase M.TaqI-like" evidence="8">
    <location>
        <begin position="529"/>
        <end position="665"/>
    </location>
</feature>
<keyword evidence="11" id="KW-1185">Reference proteome</keyword>
<dbReference type="KEGG" id="emx:FKV68_20600"/>
<organism evidence="10 11">
    <name type="scientific">Sinorhizobium mexicanum</name>
    <dbReference type="NCBI Taxonomy" id="375549"/>
    <lineage>
        <taxon>Bacteria</taxon>
        <taxon>Pseudomonadati</taxon>
        <taxon>Pseudomonadota</taxon>
        <taxon>Alphaproteobacteria</taxon>
        <taxon>Hyphomicrobiales</taxon>
        <taxon>Rhizobiaceae</taxon>
        <taxon>Sinorhizobium/Ensifer group</taxon>
        <taxon>Sinorhizobium</taxon>
    </lineage>
</organism>
<evidence type="ECO:0000256" key="4">
    <source>
        <dbReference type="ARBA" id="ARBA00022691"/>
    </source>
</evidence>
<evidence type="ECO:0000256" key="3">
    <source>
        <dbReference type="ARBA" id="ARBA00022679"/>
    </source>
</evidence>
<feature type="domain" description="TaqI-like C-terminal specificity" evidence="9">
    <location>
        <begin position="803"/>
        <end position="922"/>
    </location>
</feature>
<dbReference type="GO" id="GO:0009307">
    <property type="term" value="P:DNA restriction-modification system"/>
    <property type="evidence" value="ECO:0007669"/>
    <property type="project" value="UniProtKB-KW"/>
</dbReference>
<evidence type="ECO:0000256" key="1">
    <source>
        <dbReference type="ARBA" id="ARBA00011900"/>
    </source>
</evidence>
<dbReference type="EMBL" id="CP041239">
    <property type="protein sequence ID" value="QLL63895.1"/>
    <property type="molecule type" value="Genomic_DNA"/>
</dbReference>
<dbReference type="Pfam" id="PF12950">
    <property type="entry name" value="TaqI_C"/>
    <property type="match status" value="1"/>
</dbReference>
<evidence type="ECO:0000256" key="5">
    <source>
        <dbReference type="ARBA" id="ARBA00022747"/>
    </source>
</evidence>
<dbReference type="PANTHER" id="PTHR33841">
    <property type="entry name" value="DNA METHYLTRANSFERASE YEEA-RELATED"/>
    <property type="match status" value="1"/>
</dbReference>